<organism evidence="1 2">
    <name type="scientific">Faecalibacterium wellingii</name>
    <dbReference type="NCBI Taxonomy" id="2929491"/>
    <lineage>
        <taxon>Bacteria</taxon>
        <taxon>Bacillati</taxon>
        <taxon>Bacillota</taxon>
        <taxon>Clostridia</taxon>
        <taxon>Eubacteriales</taxon>
        <taxon>Oscillospiraceae</taxon>
        <taxon>Faecalibacterium</taxon>
    </lineage>
</organism>
<dbReference type="RefSeq" id="WP_339395361.1">
    <property type="nucleotide sequence ID" value="NZ_JBBFGL010000005.1"/>
</dbReference>
<name>A0AB35Y977_9FIRM</name>
<proteinExistence type="predicted"/>
<accession>A0AB35Y977</accession>
<comment type="caution">
    <text evidence="1">The sequence shown here is derived from an EMBL/GenBank/DDBJ whole genome shotgun (WGS) entry which is preliminary data.</text>
</comment>
<dbReference type="Proteomes" id="UP001373196">
    <property type="component" value="Unassembled WGS sequence"/>
</dbReference>
<protein>
    <submittedName>
        <fullName evidence="1">Uncharacterized protein</fullName>
    </submittedName>
</protein>
<gene>
    <name evidence="1" type="ORF">WF834_06960</name>
</gene>
<evidence type="ECO:0000313" key="1">
    <source>
        <dbReference type="EMBL" id="MEJ5195915.1"/>
    </source>
</evidence>
<dbReference type="EMBL" id="JBBFGL010000005">
    <property type="protein sequence ID" value="MEJ5195915.1"/>
    <property type="molecule type" value="Genomic_DNA"/>
</dbReference>
<reference evidence="1" key="1">
    <citation type="submission" date="2024-03" db="EMBL/GenBank/DDBJ databases">
        <authorList>
            <person name="Plomp N."/>
            <person name="Harmsen H.J."/>
        </authorList>
    </citation>
    <scope>NUCLEOTIDE SEQUENCE</scope>
    <source>
        <strain evidence="1">HTF-128</strain>
    </source>
</reference>
<sequence>MSQNTMRGIAGNSGHLRKFAGKVLKTAKSDGRTVPENIFQDIQEIHGVPKRDHATFCNLFERKMT</sequence>
<evidence type="ECO:0000313" key="2">
    <source>
        <dbReference type="Proteomes" id="UP001373196"/>
    </source>
</evidence>
<dbReference type="AlphaFoldDB" id="A0AB35Y977"/>